<dbReference type="Pfam" id="PF01381">
    <property type="entry name" value="HTH_3"/>
    <property type="match status" value="1"/>
</dbReference>
<feature type="domain" description="HTH cro/C1-type" evidence="2">
    <location>
        <begin position="3"/>
        <end position="59"/>
    </location>
</feature>
<dbReference type="Proteomes" id="UP000628854">
    <property type="component" value="Unassembled WGS sequence"/>
</dbReference>
<dbReference type="InterPro" id="IPR010982">
    <property type="entry name" value="Lambda_DNA-bd_dom_sf"/>
</dbReference>
<dbReference type="RefSeq" id="WP_084394669.1">
    <property type="nucleotide sequence ID" value="NZ_BMKF01000001.1"/>
</dbReference>
<dbReference type="SMART" id="SM00530">
    <property type="entry name" value="HTH_XRE"/>
    <property type="match status" value="1"/>
</dbReference>
<dbReference type="Pfam" id="PF07362">
    <property type="entry name" value="CcdA"/>
    <property type="match status" value="1"/>
</dbReference>
<keyword evidence="1" id="KW-1277">Toxin-antitoxin system</keyword>
<name>A0ABQ1JH51_9PROT</name>
<gene>
    <name evidence="3" type="ORF">GCM10011503_14780</name>
</gene>
<dbReference type="SUPFAM" id="SSF47413">
    <property type="entry name" value="lambda repressor-like DNA-binding domains"/>
    <property type="match status" value="1"/>
</dbReference>
<evidence type="ECO:0000313" key="4">
    <source>
        <dbReference type="Proteomes" id="UP000628854"/>
    </source>
</evidence>
<organism evidence="3 4">
    <name type="scientific">Henriciella pelagia</name>
    <dbReference type="NCBI Taxonomy" id="1977912"/>
    <lineage>
        <taxon>Bacteria</taxon>
        <taxon>Pseudomonadati</taxon>
        <taxon>Pseudomonadota</taxon>
        <taxon>Alphaproteobacteria</taxon>
        <taxon>Hyphomonadales</taxon>
        <taxon>Hyphomonadaceae</taxon>
        <taxon>Henriciella</taxon>
    </lineage>
</organism>
<accession>A0ABQ1JH51</accession>
<evidence type="ECO:0000313" key="3">
    <source>
        <dbReference type="EMBL" id="GGB67030.1"/>
    </source>
</evidence>
<reference evidence="4" key="1">
    <citation type="journal article" date="2019" name="Int. J. Syst. Evol. Microbiol.">
        <title>The Global Catalogue of Microorganisms (GCM) 10K type strain sequencing project: providing services to taxonomists for standard genome sequencing and annotation.</title>
        <authorList>
            <consortium name="The Broad Institute Genomics Platform"/>
            <consortium name="The Broad Institute Genome Sequencing Center for Infectious Disease"/>
            <person name="Wu L."/>
            <person name="Ma J."/>
        </authorList>
    </citation>
    <scope>NUCLEOTIDE SEQUENCE [LARGE SCALE GENOMIC DNA]</scope>
    <source>
        <strain evidence="4">CGMCC 1.15928</strain>
    </source>
</reference>
<comment type="caution">
    <text evidence="3">The sequence shown here is derived from an EMBL/GenBank/DDBJ whole genome shotgun (WGS) entry which is preliminary data.</text>
</comment>
<dbReference type="PROSITE" id="PS50943">
    <property type="entry name" value="HTH_CROC1"/>
    <property type="match status" value="1"/>
</dbReference>
<evidence type="ECO:0000256" key="1">
    <source>
        <dbReference type="ARBA" id="ARBA00022649"/>
    </source>
</evidence>
<evidence type="ECO:0000259" key="2">
    <source>
        <dbReference type="PROSITE" id="PS50943"/>
    </source>
</evidence>
<protein>
    <recommendedName>
        <fullName evidence="2">HTH cro/C1-type domain-containing protein</fullName>
    </recommendedName>
</protein>
<dbReference type="EMBL" id="BMKF01000001">
    <property type="protein sequence ID" value="GGB67030.1"/>
    <property type="molecule type" value="Genomic_DNA"/>
</dbReference>
<dbReference type="Gene3D" id="1.10.260.40">
    <property type="entry name" value="lambda repressor-like DNA-binding domains"/>
    <property type="match status" value="1"/>
</dbReference>
<dbReference type="InterPro" id="IPR009956">
    <property type="entry name" value="Post-segregation_anti-tox_CcdA"/>
</dbReference>
<dbReference type="InterPro" id="IPR001387">
    <property type="entry name" value="Cro/C1-type_HTH"/>
</dbReference>
<dbReference type="CDD" id="cd00093">
    <property type="entry name" value="HTH_XRE"/>
    <property type="match status" value="1"/>
</dbReference>
<keyword evidence="4" id="KW-1185">Reference proteome</keyword>
<proteinExistence type="predicted"/>
<sequence>MNLREWRKKAELSSRELGERCGLSEAAIRHYETGARRPRPAIAKRLEAATNGEVTAAELLGVAAAAPSGKSGVSEETTRFVHTQLDPALLKEAASYGLDADEIARSAVERAVKAERMKRFSEENREAIESWNDLVEREGLWSDGYRAF</sequence>